<keyword evidence="3" id="KW-0677">Repeat</keyword>
<evidence type="ECO:0000256" key="5">
    <source>
        <dbReference type="SAM" id="Phobius"/>
    </source>
</evidence>
<evidence type="ECO:0000256" key="3">
    <source>
        <dbReference type="ARBA" id="ARBA00022737"/>
    </source>
</evidence>
<dbReference type="WBParaSite" id="EVEC_0000891701-mRNA-1">
    <property type="protein sequence ID" value="EVEC_0000891701-mRNA-1"/>
    <property type="gene ID" value="EVEC_0000891701"/>
</dbReference>
<dbReference type="Pfam" id="PF13855">
    <property type="entry name" value="LRR_8"/>
    <property type="match status" value="1"/>
</dbReference>
<keyword evidence="5" id="KW-1133">Transmembrane helix</keyword>
<dbReference type="InterPro" id="IPR001611">
    <property type="entry name" value="Leu-rich_rpt"/>
</dbReference>
<sequence length="253" mass="28210">LCLRLVLFCSANLSVFRPLTKLTKLELSRNNLTEIGEHDLNFLSSLKELLLDDNQIEKIHVRAFSGLQLHRLFLANNKLSRLPEGVFDSIDPNILHAVDVSGNPWRCVCGEEWLPEWLGKMGRRVIGLKDMGCMATSGCGEVSAEDDEKGSVWIAIVASALAVVSLLILIAIGFLYLDEGKLRRASSDLEWLIPRDSLNISSQDTGKESLLRADNKPKPLLLLENQPKPTSILSQSPTKNVQPVSEKKRVRFQ</sequence>
<dbReference type="PANTHER" id="PTHR24369:SF210">
    <property type="entry name" value="CHAOPTIN-RELATED"/>
    <property type="match status" value="1"/>
</dbReference>
<keyword evidence="5" id="KW-0472">Membrane</keyword>
<dbReference type="AlphaFoldDB" id="A0A0N4VE33"/>
<dbReference type="Gene3D" id="3.80.10.10">
    <property type="entry name" value="Ribonuclease Inhibitor"/>
    <property type="match status" value="1"/>
</dbReference>
<feature type="compositionally biased region" description="Polar residues" evidence="4">
    <location>
        <begin position="227"/>
        <end position="243"/>
    </location>
</feature>
<dbReference type="SUPFAM" id="SSF52058">
    <property type="entry name" value="L domain-like"/>
    <property type="match status" value="1"/>
</dbReference>
<dbReference type="GO" id="GO:0005886">
    <property type="term" value="C:plasma membrane"/>
    <property type="evidence" value="ECO:0007669"/>
    <property type="project" value="TreeGrafter"/>
</dbReference>
<evidence type="ECO:0000256" key="1">
    <source>
        <dbReference type="ARBA" id="ARBA00022614"/>
    </source>
</evidence>
<dbReference type="InterPro" id="IPR003591">
    <property type="entry name" value="Leu-rich_rpt_typical-subtyp"/>
</dbReference>
<keyword evidence="5" id="KW-0812">Transmembrane</keyword>
<feature type="region of interest" description="Disordered" evidence="4">
    <location>
        <begin position="204"/>
        <end position="253"/>
    </location>
</feature>
<name>A0A0N4VE33_ENTVE</name>
<evidence type="ECO:0000313" key="6">
    <source>
        <dbReference type="WBParaSite" id="EVEC_0000891701-mRNA-1"/>
    </source>
</evidence>
<dbReference type="InterPro" id="IPR032675">
    <property type="entry name" value="LRR_dom_sf"/>
</dbReference>
<protein>
    <submittedName>
        <fullName evidence="6">LRRCT domain-containing protein</fullName>
    </submittedName>
</protein>
<accession>A0A0N4VE33</accession>
<organism evidence="6">
    <name type="scientific">Enterobius vermicularis</name>
    <name type="common">Human pinworm</name>
    <dbReference type="NCBI Taxonomy" id="51028"/>
    <lineage>
        <taxon>Eukaryota</taxon>
        <taxon>Metazoa</taxon>
        <taxon>Ecdysozoa</taxon>
        <taxon>Nematoda</taxon>
        <taxon>Chromadorea</taxon>
        <taxon>Rhabditida</taxon>
        <taxon>Spirurina</taxon>
        <taxon>Oxyuridomorpha</taxon>
        <taxon>Oxyuroidea</taxon>
        <taxon>Oxyuridae</taxon>
        <taxon>Enterobius</taxon>
    </lineage>
</organism>
<proteinExistence type="predicted"/>
<reference evidence="6" key="1">
    <citation type="submission" date="2017-02" db="UniProtKB">
        <authorList>
            <consortium name="WormBaseParasite"/>
        </authorList>
    </citation>
    <scope>IDENTIFICATION</scope>
</reference>
<evidence type="ECO:0000256" key="4">
    <source>
        <dbReference type="SAM" id="MobiDB-lite"/>
    </source>
</evidence>
<keyword evidence="2" id="KW-0732">Signal</keyword>
<feature type="compositionally biased region" description="Basic and acidic residues" evidence="4">
    <location>
        <begin position="205"/>
        <end position="217"/>
    </location>
</feature>
<feature type="transmembrane region" description="Helical" evidence="5">
    <location>
        <begin position="152"/>
        <end position="177"/>
    </location>
</feature>
<dbReference type="SMART" id="SM00369">
    <property type="entry name" value="LRR_TYP"/>
    <property type="match status" value="3"/>
</dbReference>
<dbReference type="InterPro" id="IPR050541">
    <property type="entry name" value="LRR_TM_domain-containing"/>
</dbReference>
<dbReference type="PANTHER" id="PTHR24369">
    <property type="entry name" value="ANTIGEN BSP, PUTATIVE-RELATED"/>
    <property type="match status" value="1"/>
</dbReference>
<dbReference type="PROSITE" id="PS51450">
    <property type="entry name" value="LRR"/>
    <property type="match status" value="1"/>
</dbReference>
<evidence type="ECO:0000256" key="2">
    <source>
        <dbReference type="ARBA" id="ARBA00022729"/>
    </source>
</evidence>
<keyword evidence="1" id="KW-0433">Leucine-rich repeat</keyword>